<dbReference type="AlphaFoldDB" id="A0AAV3PTX2"/>
<reference evidence="1 2" key="1">
    <citation type="submission" date="2024-01" db="EMBL/GenBank/DDBJ databases">
        <title>The complete chloroplast genome sequence of Lithospermum erythrorhizon: insights into the phylogenetic relationship among Boraginaceae species and the maternal lineages of purple gromwells.</title>
        <authorList>
            <person name="Okada T."/>
            <person name="Watanabe K."/>
        </authorList>
    </citation>
    <scope>NUCLEOTIDE SEQUENCE [LARGE SCALE GENOMIC DNA]</scope>
</reference>
<evidence type="ECO:0000313" key="1">
    <source>
        <dbReference type="EMBL" id="GAA0155224.1"/>
    </source>
</evidence>
<protein>
    <recommendedName>
        <fullName evidence="3">Secreted protein</fullName>
    </recommendedName>
</protein>
<keyword evidence="2" id="KW-1185">Reference proteome</keyword>
<dbReference type="EMBL" id="BAABME010018848">
    <property type="protein sequence ID" value="GAA0155224.1"/>
    <property type="molecule type" value="Genomic_DNA"/>
</dbReference>
<organism evidence="1 2">
    <name type="scientific">Lithospermum erythrorhizon</name>
    <name type="common">Purple gromwell</name>
    <name type="synonym">Lithospermum officinale var. erythrorhizon</name>
    <dbReference type="NCBI Taxonomy" id="34254"/>
    <lineage>
        <taxon>Eukaryota</taxon>
        <taxon>Viridiplantae</taxon>
        <taxon>Streptophyta</taxon>
        <taxon>Embryophyta</taxon>
        <taxon>Tracheophyta</taxon>
        <taxon>Spermatophyta</taxon>
        <taxon>Magnoliopsida</taxon>
        <taxon>eudicotyledons</taxon>
        <taxon>Gunneridae</taxon>
        <taxon>Pentapetalae</taxon>
        <taxon>asterids</taxon>
        <taxon>lamiids</taxon>
        <taxon>Boraginales</taxon>
        <taxon>Boraginaceae</taxon>
        <taxon>Boraginoideae</taxon>
        <taxon>Lithospermeae</taxon>
        <taxon>Lithospermum</taxon>
    </lineage>
</organism>
<evidence type="ECO:0000313" key="2">
    <source>
        <dbReference type="Proteomes" id="UP001454036"/>
    </source>
</evidence>
<accession>A0AAV3PTX2</accession>
<proteinExistence type="predicted"/>
<name>A0AAV3PTX2_LITER</name>
<evidence type="ECO:0008006" key="3">
    <source>
        <dbReference type="Google" id="ProtNLM"/>
    </source>
</evidence>
<gene>
    <name evidence="1" type="ORF">LIER_38046</name>
</gene>
<comment type="caution">
    <text evidence="1">The sequence shown here is derived from an EMBL/GenBank/DDBJ whole genome shotgun (WGS) entry which is preliminary data.</text>
</comment>
<sequence>MRIRSGSFGVFLGLAEALLSLLLFHGGIFQLINGKVSPCNAFVISSSFLGRIKGSSLGVPETGCFGSGSSISFAFSSSSNIPGMSELEYGFPWPASLSVRGVSFLQG</sequence>
<dbReference type="Proteomes" id="UP001454036">
    <property type="component" value="Unassembled WGS sequence"/>
</dbReference>